<feature type="transmembrane region" description="Helical" evidence="1">
    <location>
        <begin position="114"/>
        <end position="133"/>
    </location>
</feature>
<keyword evidence="1" id="KW-0472">Membrane</keyword>
<feature type="transmembrane region" description="Helical" evidence="1">
    <location>
        <begin position="154"/>
        <end position="172"/>
    </location>
</feature>
<dbReference type="RefSeq" id="WP_146237467.1">
    <property type="nucleotide sequence ID" value="NZ_QKLZ01000001.1"/>
</dbReference>
<accession>A0A2Y8ZYM8</accession>
<organism evidence="2 3">
    <name type="scientific">Georgenia satyanarayanai</name>
    <dbReference type="NCBI Taxonomy" id="860221"/>
    <lineage>
        <taxon>Bacteria</taxon>
        <taxon>Bacillati</taxon>
        <taxon>Actinomycetota</taxon>
        <taxon>Actinomycetes</taxon>
        <taxon>Micrococcales</taxon>
        <taxon>Bogoriellaceae</taxon>
        <taxon>Georgenia</taxon>
    </lineage>
</organism>
<dbReference type="Proteomes" id="UP000250222">
    <property type="component" value="Unassembled WGS sequence"/>
</dbReference>
<dbReference type="AlphaFoldDB" id="A0A2Y8ZYM8"/>
<protein>
    <recommendedName>
        <fullName evidence="4">Peptidase S9</fullName>
    </recommendedName>
</protein>
<name>A0A2Y8ZYM8_9MICO</name>
<proteinExistence type="predicted"/>
<dbReference type="EMBL" id="UETB01000001">
    <property type="protein sequence ID" value="SSA37125.1"/>
    <property type="molecule type" value="Genomic_DNA"/>
</dbReference>
<evidence type="ECO:0000313" key="3">
    <source>
        <dbReference type="Proteomes" id="UP000250222"/>
    </source>
</evidence>
<keyword evidence="1" id="KW-1133">Transmembrane helix</keyword>
<evidence type="ECO:0008006" key="4">
    <source>
        <dbReference type="Google" id="ProtNLM"/>
    </source>
</evidence>
<reference evidence="2 3" key="1">
    <citation type="submission" date="2016-10" db="EMBL/GenBank/DDBJ databases">
        <authorList>
            <person name="Cai Z."/>
        </authorList>
    </citation>
    <scope>NUCLEOTIDE SEQUENCE [LARGE SCALE GENOMIC DNA]</scope>
    <source>
        <strain evidence="2 3">CGMCC 1.10826</strain>
    </source>
</reference>
<evidence type="ECO:0000256" key="1">
    <source>
        <dbReference type="SAM" id="Phobius"/>
    </source>
</evidence>
<keyword evidence="3" id="KW-1185">Reference proteome</keyword>
<gene>
    <name evidence="2" type="ORF">SAMN05216184_101745</name>
</gene>
<keyword evidence="1" id="KW-0812">Transmembrane</keyword>
<sequence>MGRQGGQGAAADAVVNGVLTGGWYALPDVVASRRARGSLKVAVIVGGAAWAARAVRAAQAADGDTVDAAAEGGGDAPAAEAVPTTLVARMATEPAIDAQALGLGGTPPNGVGPVRMVAGVALVVLSVVGTVAGERAIYRWGERLTARGVRYAHTRIGLAAGGVMGLSTWALARD</sequence>
<evidence type="ECO:0000313" key="2">
    <source>
        <dbReference type="EMBL" id="SSA37125.1"/>
    </source>
</evidence>